<comment type="caution">
    <text evidence="8">The sequence shown here is derived from an EMBL/GenBank/DDBJ whole genome shotgun (WGS) entry which is preliminary data.</text>
</comment>
<evidence type="ECO:0000256" key="7">
    <source>
        <dbReference type="SAM" id="Phobius"/>
    </source>
</evidence>
<evidence type="ECO:0000256" key="2">
    <source>
        <dbReference type="ARBA" id="ARBA00008803"/>
    </source>
</evidence>
<organism evidence="8 9">
    <name type="scientific">Kingdonia uniflora</name>
    <dbReference type="NCBI Taxonomy" id="39325"/>
    <lineage>
        <taxon>Eukaryota</taxon>
        <taxon>Viridiplantae</taxon>
        <taxon>Streptophyta</taxon>
        <taxon>Embryophyta</taxon>
        <taxon>Tracheophyta</taxon>
        <taxon>Spermatophyta</taxon>
        <taxon>Magnoliopsida</taxon>
        <taxon>Ranunculales</taxon>
        <taxon>Circaeasteraceae</taxon>
        <taxon>Kingdonia</taxon>
    </lineage>
</organism>
<feature type="region of interest" description="Disordered" evidence="6">
    <location>
        <begin position="208"/>
        <end position="229"/>
    </location>
</feature>
<dbReference type="PANTHER" id="PTHR13317">
    <property type="entry name" value="TRANSMEMBRANE ANTERIOR POSTERIOR TRANSFORMATION PROTEIN 1 HOMOLOG"/>
    <property type="match status" value="1"/>
</dbReference>
<dbReference type="EMBL" id="JACGCM010000692">
    <property type="protein sequence ID" value="KAF6168561.1"/>
    <property type="molecule type" value="Genomic_DNA"/>
</dbReference>
<dbReference type="PANTHER" id="PTHR13317:SF4">
    <property type="entry name" value="TRANSMEMBRANE ANTERIOR POSTERIOR TRANSFORMATION PROTEIN 1 HOMOLOG"/>
    <property type="match status" value="1"/>
</dbReference>
<dbReference type="InterPro" id="IPR008010">
    <property type="entry name" value="Tatp1"/>
</dbReference>
<gene>
    <name evidence="8" type="ORF">GIB67_005173</name>
</gene>
<name>A0A7J7NMW2_9MAGN</name>
<evidence type="ECO:0000256" key="3">
    <source>
        <dbReference type="ARBA" id="ARBA00022692"/>
    </source>
</evidence>
<evidence type="ECO:0000256" key="5">
    <source>
        <dbReference type="ARBA" id="ARBA00023136"/>
    </source>
</evidence>
<evidence type="ECO:0000256" key="6">
    <source>
        <dbReference type="SAM" id="MobiDB-lite"/>
    </source>
</evidence>
<evidence type="ECO:0000256" key="1">
    <source>
        <dbReference type="ARBA" id="ARBA00004141"/>
    </source>
</evidence>
<comment type="subcellular location">
    <subcellularLocation>
        <location evidence="1">Membrane</location>
        <topology evidence="1">Multi-pass membrane protein</topology>
    </subcellularLocation>
</comment>
<accession>A0A7J7NMW2</accession>
<dbReference type="Proteomes" id="UP000541444">
    <property type="component" value="Unassembled WGS sequence"/>
</dbReference>
<reference evidence="8 9" key="1">
    <citation type="journal article" date="2020" name="IScience">
        <title>Genome Sequencing of the Endangered Kingdonia uniflora (Circaeasteraceae, Ranunculales) Reveals Potential Mechanisms of Evolutionary Specialization.</title>
        <authorList>
            <person name="Sun Y."/>
            <person name="Deng T."/>
            <person name="Zhang A."/>
            <person name="Moore M.J."/>
            <person name="Landis J.B."/>
            <person name="Lin N."/>
            <person name="Zhang H."/>
            <person name="Zhang X."/>
            <person name="Huang J."/>
            <person name="Zhang X."/>
            <person name="Sun H."/>
            <person name="Wang H."/>
        </authorList>
    </citation>
    <scope>NUCLEOTIDE SEQUENCE [LARGE SCALE GENOMIC DNA]</scope>
    <source>
        <strain evidence="8">TB1705</strain>
        <tissue evidence="8">Leaf</tissue>
    </source>
</reference>
<proteinExistence type="inferred from homology"/>
<keyword evidence="5 7" id="KW-0472">Membrane</keyword>
<keyword evidence="3 7" id="KW-0812">Transmembrane</keyword>
<evidence type="ECO:0000313" key="8">
    <source>
        <dbReference type="EMBL" id="KAF6168561.1"/>
    </source>
</evidence>
<evidence type="ECO:0000256" key="4">
    <source>
        <dbReference type="ARBA" id="ARBA00022989"/>
    </source>
</evidence>
<sequence>MLFPNNTKRKNRNIAIYRNHAQANLPLQYKSTFLLQLLTTMAFRSRDRNLSFEILNIDEDSIYDEPPLTRTVSEPISSINDALYDDLNRRKKRNRRSKKKKRITIVDPIEEDDSIITEKRVDAVFDDDRGGETSSFCANEFKFDYSSVVRTVVCEEIRVSQELEFQKINVSGGGVELRQRSVNGSVASGGVGFDDSAFMEDERGEVNSSVGQWRTDSNGNGSSSVGGKLETEKSLDWKQIMAKDPTYLSSMEKSPLKYFMGEMSSGNSLRSTTTLGNEKERERVYDTIFRLPWRCELLIDVGYFVCLDTFLSLLTIMPARIMITVWRFVKTRRFQRPSAAELADFSCFIVLAFGVTLLQRTDISLIYHMIRGQGTIKLYVVYNVLEIFDKLCQNFGGDVLQTLFNSTDRIASCSQENVHFWLRRFICDQVLAAIASNILLSLTFHFSQAITLSTCIVAHNNALLALLVSNNFAEIKSNVFKRFSKDNIHNLVYHGIAISTIAGIFIESQLIRVSLARFAETSKPPLLLDCNFSLERSSFKPTNFLLDDEELFRRQVELLHEYGKMMIEMGEAEEKEQEATSSRRRFKGISFRRRFRMSEETEIPIREDYKFNAYPYKRFIMFDDSEPDEDGVFFPWAFLFPSSNEPQEHLEACSTSKFSDRDSVERFHISSFILFVLAQNILEGEHPWFGSFLYNAFQVYMCEVIIDIIKHSFIAKFNDVKPIAYSEFLEDLCNQTLNIQREDGKKNLTFVPLAPACVVIRVLTPVYATHLPYGPLPWRLLCILFLSLVTYIMLASLKVMVGMGLRKHATWYVNRCRKKKHHLHAD</sequence>
<feature type="compositionally biased region" description="Low complexity" evidence="6">
    <location>
        <begin position="217"/>
        <end position="227"/>
    </location>
</feature>
<evidence type="ECO:0008006" key="10">
    <source>
        <dbReference type="Google" id="ProtNLM"/>
    </source>
</evidence>
<dbReference type="AlphaFoldDB" id="A0A7J7NMW2"/>
<dbReference type="GO" id="GO:0005789">
    <property type="term" value="C:endoplasmic reticulum membrane"/>
    <property type="evidence" value="ECO:0007669"/>
    <property type="project" value="TreeGrafter"/>
</dbReference>
<comment type="similarity">
    <text evidence="2">Belongs to the TAPT1 family.</text>
</comment>
<keyword evidence="9" id="KW-1185">Reference proteome</keyword>
<dbReference type="Pfam" id="PF05346">
    <property type="entry name" value="DUF747"/>
    <property type="match status" value="2"/>
</dbReference>
<keyword evidence="4 7" id="KW-1133">Transmembrane helix</keyword>
<feature type="transmembrane region" description="Helical" evidence="7">
    <location>
        <begin position="776"/>
        <end position="797"/>
    </location>
</feature>
<protein>
    <recommendedName>
        <fullName evidence="10">Protein POLLEN DEFECTIVE IN GUIDANCE 1</fullName>
    </recommendedName>
</protein>
<evidence type="ECO:0000313" key="9">
    <source>
        <dbReference type="Proteomes" id="UP000541444"/>
    </source>
</evidence>
<dbReference type="OrthoDB" id="29023at2759"/>